<protein>
    <recommendedName>
        <fullName evidence="11">Ig-like domain-containing protein</fullName>
    </recommendedName>
</protein>
<dbReference type="GO" id="GO:0061041">
    <property type="term" value="P:regulation of wound healing"/>
    <property type="evidence" value="ECO:0007669"/>
    <property type="project" value="TreeGrafter"/>
</dbReference>
<dbReference type="Pfam" id="PF07686">
    <property type="entry name" value="V-set"/>
    <property type="match status" value="1"/>
</dbReference>
<dbReference type="GO" id="GO:0007156">
    <property type="term" value="P:homophilic cell adhesion via plasma membrane adhesion molecules"/>
    <property type="evidence" value="ECO:0007669"/>
    <property type="project" value="TreeGrafter"/>
</dbReference>
<dbReference type="InterPro" id="IPR007110">
    <property type="entry name" value="Ig-like_dom"/>
</dbReference>
<dbReference type="SMART" id="SM00409">
    <property type="entry name" value="IG"/>
    <property type="match status" value="3"/>
</dbReference>
<evidence type="ECO:0000256" key="4">
    <source>
        <dbReference type="ARBA" id="ARBA00022729"/>
    </source>
</evidence>
<dbReference type="PROSITE" id="PS50835">
    <property type="entry name" value="IG_LIKE"/>
    <property type="match status" value="3"/>
</dbReference>
<dbReference type="GO" id="GO:0016020">
    <property type="term" value="C:membrane"/>
    <property type="evidence" value="ECO:0007669"/>
    <property type="project" value="UniProtKB-SubCell"/>
</dbReference>
<dbReference type="OrthoDB" id="10028801at2759"/>
<dbReference type="PANTHER" id="PTHR45889:SF3">
    <property type="entry name" value="CELL ADHESION MOLECULE 4"/>
    <property type="match status" value="1"/>
</dbReference>
<dbReference type="FunFam" id="2.60.40.10:FF:000013">
    <property type="entry name" value="cell adhesion molecule 1 isoform X1"/>
    <property type="match status" value="1"/>
</dbReference>
<keyword evidence="4" id="KW-0732">Signal</keyword>
<dbReference type="Pfam" id="PF08205">
    <property type="entry name" value="C2-set_2"/>
    <property type="match status" value="1"/>
</dbReference>
<dbReference type="InterPro" id="IPR003599">
    <property type="entry name" value="Ig_sub"/>
</dbReference>
<evidence type="ECO:0000313" key="13">
    <source>
        <dbReference type="Proteomes" id="UP000283210"/>
    </source>
</evidence>
<dbReference type="SMART" id="SM00408">
    <property type="entry name" value="IGc2"/>
    <property type="match status" value="2"/>
</dbReference>
<evidence type="ECO:0000256" key="2">
    <source>
        <dbReference type="ARBA" id="ARBA00007810"/>
    </source>
</evidence>
<sequence length="433" mass="47321">MSVPYLSASIARCQAVQAESVTVLEGGTAHISCHLQNYDGSIVVIQNPRRQTLFFNGTRALKEDRFQMVLFTPHLVRISLTNVSVSDEGGYYCQLYTESTHHHVATLSVLVPPETPTVEVKQEAVEGGQAELTCVSPRSKPAATLRWMRNGREIPGDVSQKENGKAFSVFSTIRIPVERKDNGAALNCEAIHPALNDQKKIRHYRLDVYFAPTVGIVSPLGILREGDSLTLTCSVSGNPLPRHIQWSKINDTLPERAEISGSTLQISRLSQSHNGTYLCQAQNNFGRAADQYTLLVYDNVSLTTMVPPTPNATQPITSHPVTQTLLPDGKDNVSLTTTAATQTYQPRSDLTDPEDPGAVVDPKSAVPYKAIAVVLALLVFTVICVLVITIWCSVRQKGSYLTHEASGLDEHGEVQEAFLNGNDASQGKKEYLL</sequence>
<proteinExistence type="inferred from homology"/>
<comment type="subcellular location">
    <subcellularLocation>
        <location evidence="1">Membrane</location>
        <topology evidence="1">Single-pass type I membrane protein</topology>
    </subcellularLocation>
</comment>
<keyword evidence="13" id="KW-1185">Reference proteome</keyword>
<evidence type="ECO:0000256" key="1">
    <source>
        <dbReference type="ARBA" id="ARBA00004479"/>
    </source>
</evidence>
<dbReference type="GO" id="GO:0044291">
    <property type="term" value="C:cell-cell contact zone"/>
    <property type="evidence" value="ECO:0007669"/>
    <property type="project" value="TreeGrafter"/>
</dbReference>
<dbReference type="InterPro" id="IPR003585">
    <property type="entry name" value="Neurexin-like"/>
</dbReference>
<evidence type="ECO:0000256" key="10">
    <source>
        <dbReference type="SAM" id="Phobius"/>
    </source>
</evidence>
<dbReference type="SUPFAM" id="SSF48726">
    <property type="entry name" value="Immunoglobulin"/>
    <property type="match status" value="3"/>
</dbReference>
<evidence type="ECO:0000313" key="12">
    <source>
        <dbReference type="EMBL" id="RVE62964.1"/>
    </source>
</evidence>
<dbReference type="InterPro" id="IPR036179">
    <property type="entry name" value="Ig-like_dom_sf"/>
</dbReference>
<dbReference type="InterPro" id="IPR013162">
    <property type="entry name" value="CD80_C2-set"/>
</dbReference>
<feature type="domain" description="Ig-like" evidence="11">
    <location>
        <begin position="212"/>
        <end position="295"/>
    </location>
</feature>
<name>A0A3S2M9Y9_ORYJA</name>
<dbReference type="GO" id="GO:0043184">
    <property type="term" value="F:vascular endothelial growth factor receptor 2 binding"/>
    <property type="evidence" value="ECO:0007669"/>
    <property type="project" value="TreeGrafter"/>
</dbReference>
<accession>A0A3S2M9Y9</accession>
<evidence type="ECO:0000256" key="5">
    <source>
        <dbReference type="ARBA" id="ARBA00022737"/>
    </source>
</evidence>
<keyword evidence="5" id="KW-0677">Repeat</keyword>
<dbReference type="SMART" id="SM00406">
    <property type="entry name" value="IGv"/>
    <property type="match status" value="2"/>
</dbReference>
<evidence type="ECO:0000259" key="11">
    <source>
        <dbReference type="PROSITE" id="PS50835"/>
    </source>
</evidence>
<feature type="domain" description="Ig-like" evidence="11">
    <location>
        <begin position="113"/>
        <end position="202"/>
    </location>
</feature>
<reference evidence="12 13" key="2">
    <citation type="submission" date="2019-01" db="EMBL/GenBank/DDBJ databases">
        <title>A chromosome length genome reference of the Java medaka (oryzias javanicus).</title>
        <authorList>
            <person name="Herpin A."/>
            <person name="Takehana Y."/>
            <person name="Naruse K."/>
            <person name="Ansai S."/>
            <person name="Kawaguchi M."/>
        </authorList>
    </citation>
    <scope>NUCLEOTIDE SEQUENCE [LARGE SCALE GENOMIC DNA]</scope>
    <source>
        <strain evidence="12">RS831</strain>
        <tissue evidence="12">Whole body</tissue>
    </source>
</reference>
<comment type="similarity">
    <text evidence="2">Belongs to the nectin family.</text>
</comment>
<gene>
    <name evidence="12" type="ORF">OJAV_G00162160</name>
</gene>
<organism evidence="12 13">
    <name type="scientific">Oryzias javanicus</name>
    <name type="common">Javanese ricefish</name>
    <name type="synonym">Aplocheilus javanicus</name>
    <dbReference type="NCBI Taxonomy" id="123683"/>
    <lineage>
        <taxon>Eukaryota</taxon>
        <taxon>Metazoa</taxon>
        <taxon>Chordata</taxon>
        <taxon>Craniata</taxon>
        <taxon>Vertebrata</taxon>
        <taxon>Euteleostomi</taxon>
        <taxon>Actinopterygii</taxon>
        <taxon>Neopterygii</taxon>
        <taxon>Teleostei</taxon>
        <taxon>Neoteleostei</taxon>
        <taxon>Acanthomorphata</taxon>
        <taxon>Ovalentaria</taxon>
        <taxon>Atherinomorphae</taxon>
        <taxon>Beloniformes</taxon>
        <taxon>Adrianichthyidae</taxon>
        <taxon>Oryziinae</taxon>
        <taxon>Oryzias</taxon>
    </lineage>
</organism>
<dbReference type="Gene3D" id="2.60.40.10">
    <property type="entry name" value="Immunoglobulins"/>
    <property type="match status" value="3"/>
</dbReference>
<dbReference type="GO" id="GO:0035020">
    <property type="term" value="P:regulation of Rac protein signal transduction"/>
    <property type="evidence" value="ECO:0007669"/>
    <property type="project" value="TreeGrafter"/>
</dbReference>
<keyword evidence="6 10" id="KW-1133">Transmembrane helix</keyword>
<evidence type="ECO:0000256" key="9">
    <source>
        <dbReference type="ARBA" id="ARBA00023319"/>
    </source>
</evidence>
<dbReference type="InterPro" id="IPR003598">
    <property type="entry name" value="Ig_sub2"/>
</dbReference>
<feature type="domain" description="Ig-like" evidence="11">
    <location>
        <begin position="4"/>
        <end position="108"/>
    </location>
</feature>
<dbReference type="Pfam" id="PF13927">
    <property type="entry name" value="Ig_3"/>
    <property type="match status" value="1"/>
</dbReference>
<dbReference type="SMART" id="SM00294">
    <property type="entry name" value="4.1m"/>
    <property type="match status" value="1"/>
</dbReference>
<feature type="transmembrane region" description="Helical" evidence="10">
    <location>
        <begin position="370"/>
        <end position="394"/>
    </location>
</feature>
<keyword evidence="7 10" id="KW-0472">Membrane</keyword>
<dbReference type="InterPro" id="IPR013106">
    <property type="entry name" value="Ig_V-set"/>
</dbReference>
<dbReference type="Proteomes" id="UP000283210">
    <property type="component" value="Chromosome 16"/>
</dbReference>
<keyword evidence="8" id="KW-1015">Disulfide bond</keyword>
<dbReference type="InterPro" id="IPR013783">
    <property type="entry name" value="Ig-like_fold"/>
</dbReference>
<dbReference type="CDD" id="cd00096">
    <property type="entry name" value="Ig"/>
    <property type="match status" value="1"/>
</dbReference>
<dbReference type="AlphaFoldDB" id="A0A3S2M9Y9"/>
<evidence type="ECO:0000256" key="7">
    <source>
        <dbReference type="ARBA" id="ARBA00023136"/>
    </source>
</evidence>
<dbReference type="PANTHER" id="PTHR45889">
    <property type="entry name" value="IG-LIKE DOMAIN-CONTAINING PROTEIN"/>
    <property type="match status" value="1"/>
</dbReference>
<dbReference type="EMBL" id="CM012452">
    <property type="protein sequence ID" value="RVE62964.1"/>
    <property type="molecule type" value="Genomic_DNA"/>
</dbReference>
<evidence type="ECO:0000256" key="8">
    <source>
        <dbReference type="ARBA" id="ARBA00023157"/>
    </source>
</evidence>
<keyword evidence="3 10" id="KW-0812">Transmembrane</keyword>
<keyword evidence="9" id="KW-0393">Immunoglobulin domain</keyword>
<evidence type="ECO:0000256" key="6">
    <source>
        <dbReference type="ARBA" id="ARBA00022989"/>
    </source>
</evidence>
<reference evidence="12 13" key="1">
    <citation type="submission" date="2018-11" db="EMBL/GenBank/DDBJ databases">
        <authorList>
            <person name="Lopez-Roques C."/>
            <person name="Donnadieu C."/>
            <person name="Bouchez O."/>
            <person name="Klopp C."/>
            <person name="Cabau C."/>
            <person name="Zahm M."/>
        </authorList>
    </citation>
    <scope>NUCLEOTIDE SEQUENCE [LARGE SCALE GENOMIC DNA]</scope>
    <source>
        <strain evidence="12">RS831</strain>
        <tissue evidence="12">Whole body</tissue>
    </source>
</reference>
<evidence type="ECO:0000256" key="3">
    <source>
        <dbReference type="ARBA" id="ARBA00022692"/>
    </source>
</evidence>